<feature type="binding site" evidence="13">
    <location>
        <position position="191"/>
    </location>
    <ligand>
        <name>sn-glycerol 3-phosphate</name>
        <dbReference type="ChEBI" id="CHEBI:57597"/>
    </ligand>
</feature>
<evidence type="ECO:0000256" key="5">
    <source>
        <dbReference type="ARBA" id="ARBA00023027"/>
    </source>
</evidence>
<organism evidence="20 21">
    <name type="scientific">Desulfonatronospira thiodismutans ASO3-1</name>
    <dbReference type="NCBI Taxonomy" id="555779"/>
    <lineage>
        <taxon>Bacteria</taxon>
        <taxon>Pseudomonadati</taxon>
        <taxon>Thermodesulfobacteriota</taxon>
        <taxon>Desulfovibrionia</taxon>
        <taxon>Desulfovibrionales</taxon>
        <taxon>Desulfonatronovibrionaceae</taxon>
        <taxon>Desulfonatronospira</taxon>
    </lineage>
</organism>
<feature type="binding site" evidence="13">
    <location>
        <position position="254"/>
    </location>
    <ligand>
        <name>sn-glycerol 3-phosphate</name>
        <dbReference type="ChEBI" id="CHEBI:57597"/>
    </ligand>
</feature>
<dbReference type="GO" id="GO:0051287">
    <property type="term" value="F:NAD binding"/>
    <property type="evidence" value="ECO:0007669"/>
    <property type="project" value="InterPro"/>
</dbReference>
<dbReference type="Pfam" id="PF07479">
    <property type="entry name" value="NAD_Gly3P_dh_C"/>
    <property type="match status" value="1"/>
</dbReference>
<dbReference type="Gene3D" id="1.10.1040.10">
    <property type="entry name" value="N-(1-d-carboxylethyl)-l-norvaline Dehydrogenase, domain 2"/>
    <property type="match status" value="1"/>
</dbReference>
<comment type="subcellular location">
    <subcellularLocation>
        <location evidence="13">Cytoplasm</location>
    </subcellularLocation>
</comment>
<evidence type="ECO:0000259" key="19">
    <source>
        <dbReference type="Pfam" id="PF07479"/>
    </source>
</evidence>
<dbReference type="FunFam" id="1.10.1040.10:FF:000001">
    <property type="entry name" value="Glycerol-3-phosphate dehydrogenase [NAD(P)+]"/>
    <property type="match status" value="1"/>
</dbReference>
<feature type="binding site" evidence="13">
    <location>
        <position position="255"/>
    </location>
    <ligand>
        <name>NADPH</name>
        <dbReference type="ChEBI" id="CHEBI:57783"/>
    </ligand>
</feature>
<feature type="domain" description="Glycerol-3-phosphate dehydrogenase NAD-dependent N-terminal" evidence="18">
    <location>
        <begin position="4"/>
        <end position="159"/>
    </location>
</feature>
<dbReference type="GO" id="GO:0008654">
    <property type="term" value="P:phospholipid biosynthetic process"/>
    <property type="evidence" value="ECO:0007669"/>
    <property type="project" value="UniProtKB-KW"/>
</dbReference>
<dbReference type="InterPro" id="IPR013328">
    <property type="entry name" value="6PGD_dom2"/>
</dbReference>
<comment type="catalytic activity">
    <reaction evidence="13">
        <text>sn-glycerol 3-phosphate + NAD(+) = dihydroxyacetone phosphate + NADH + H(+)</text>
        <dbReference type="Rhea" id="RHEA:11092"/>
        <dbReference type="ChEBI" id="CHEBI:15378"/>
        <dbReference type="ChEBI" id="CHEBI:57540"/>
        <dbReference type="ChEBI" id="CHEBI:57597"/>
        <dbReference type="ChEBI" id="CHEBI:57642"/>
        <dbReference type="ChEBI" id="CHEBI:57945"/>
        <dbReference type="EC" id="1.1.1.94"/>
    </reaction>
</comment>
<evidence type="ECO:0000313" key="20">
    <source>
        <dbReference type="EMBL" id="EFI34628.1"/>
    </source>
</evidence>
<dbReference type="InterPro" id="IPR008927">
    <property type="entry name" value="6-PGluconate_DH-like_C_sf"/>
</dbReference>
<dbReference type="SUPFAM" id="SSF48179">
    <property type="entry name" value="6-phosphogluconate dehydrogenase C-terminal domain-like"/>
    <property type="match status" value="1"/>
</dbReference>
<feature type="binding site" evidence="15">
    <location>
        <begin position="255"/>
        <end position="256"/>
    </location>
    <ligand>
        <name>substrate</name>
    </ligand>
</feature>
<evidence type="ECO:0000256" key="9">
    <source>
        <dbReference type="ARBA" id="ARBA00052716"/>
    </source>
</evidence>
<evidence type="ECO:0000256" key="3">
    <source>
        <dbReference type="ARBA" id="ARBA00022857"/>
    </source>
</evidence>
<dbReference type="SUPFAM" id="SSF51735">
    <property type="entry name" value="NAD(P)-binding Rossmann-fold domains"/>
    <property type="match status" value="1"/>
</dbReference>
<evidence type="ECO:0000256" key="14">
    <source>
        <dbReference type="PIRSR" id="PIRSR000114-1"/>
    </source>
</evidence>
<feature type="binding site" evidence="13">
    <location>
        <position position="255"/>
    </location>
    <ligand>
        <name>sn-glycerol 3-phosphate</name>
        <dbReference type="ChEBI" id="CHEBI:57597"/>
    </ligand>
</feature>
<feature type="binding site" evidence="13">
    <location>
        <position position="106"/>
    </location>
    <ligand>
        <name>sn-glycerol 3-phosphate</name>
        <dbReference type="ChEBI" id="CHEBI:57597"/>
    </ligand>
</feature>
<dbReference type="FunFam" id="3.40.50.720:FF:000019">
    <property type="entry name" value="Glycerol-3-phosphate dehydrogenase [NAD(P)+]"/>
    <property type="match status" value="1"/>
</dbReference>
<dbReference type="GO" id="GO:0005829">
    <property type="term" value="C:cytosol"/>
    <property type="evidence" value="ECO:0007669"/>
    <property type="project" value="TreeGrafter"/>
</dbReference>
<comment type="similarity">
    <text evidence="1 13 17">Belongs to the NAD-dependent glycerol-3-phosphate dehydrogenase family.</text>
</comment>
<feature type="binding site" evidence="13">
    <location>
        <position position="138"/>
    </location>
    <ligand>
        <name>sn-glycerol 3-phosphate</name>
        <dbReference type="ChEBI" id="CHEBI:57597"/>
    </ligand>
</feature>
<dbReference type="InterPro" id="IPR036291">
    <property type="entry name" value="NAD(P)-bd_dom_sf"/>
</dbReference>
<dbReference type="RefSeq" id="WP_008869948.1">
    <property type="nucleotide sequence ID" value="NZ_ACJN02000002.1"/>
</dbReference>
<dbReference type="PRINTS" id="PR00077">
    <property type="entry name" value="GPDHDRGNASE"/>
</dbReference>
<dbReference type="GO" id="GO:0005975">
    <property type="term" value="P:carbohydrate metabolic process"/>
    <property type="evidence" value="ECO:0007669"/>
    <property type="project" value="InterPro"/>
</dbReference>
<evidence type="ECO:0000256" key="10">
    <source>
        <dbReference type="ARBA" id="ARBA00066687"/>
    </source>
</evidence>
<sequence>MTRIAVLGGGSWGTTLAGMLSEKGLDVRLWIREKELVDEIRKTGENSLFLPGIKLDSRLNVSQDQFEVMQGADYFLVAIPTQFMRKALEGVKDLFPENPVIICASKGVELATLKPMSAVVQESLQEKKPRYAIISGPSFAGEVSRKLPTAVSLGCRDQELGRRVRDVLSTDFFRVYDNPDYKGVELGGALKNIMAIAAGISDGLEFGHDARAALITRGLVEMARLGVALGGRERTFMGLSGMGDLVLTCTGDLSRNRQVGLKLGRGMTLDEIVEGSRMVAEGVKTTESVWHLARKMRVDMPITEQVYQVLFQGKDPRTGVQDLMTRDLKME</sequence>
<dbReference type="GO" id="GO:0046167">
    <property type="term" value="P:glycerol-3-phosphate biosynthetic process"/>
    <property type="evidence" value="ECO:0007669"/>
    <property type="project" value="UniProtKB-UniRule"/>
</dbReference>
<dbReference type="GO" id="GO:0046168">
    <property type="term" value="P:glycerol-3-phosphate catabolic process"/>
    <property type="evidence" value="ECO:0007669"/>
    <property type="project" value="InterPro"/>
</dbReference>
<dbReference type="NCBIfam" id="NF000940">
    <property type="entry name" value="PRK00094.1-2"/>
    <property type="match status" value="1"/>
</dbReference>
<feature type="binding site" evidence="13">
    <location>
        <position position="106"/>
    </location>
    <ligand>
        <name>NADPH</name>
        <dbReference type="ChEBI" id="CHEBI:57783"/>
    </ligand>
</feature>
<dbReference type="PANTHER" id="PTHR11728">
    <property type="entry name" value="GLYCEROL-3-PHOSPHATE DEHYDROGENASE"/>
    <property type="match status" value="1"/>
</dbReference>
<feature type="binding site" evidence="16">
    <location>
        <begin position="8"/>
        <end position="13"/>
    </location>
    <ligand>
        <name>NAD(+)</name>
        <dbReference type="ChEBI" id="CHEBI:57540"/>
    </ligand>
</feature>
<dbReference type="GO" id="GO:0141153">
    <property type="term" value="F:glycerol-3-phosphate dehydrogenase (NADP+) activity"/>
    <property type="evidence" value="ECO:0007669"/>
    <property type="project" value="RHEA"/>
</dbReference>
<comment type="catalytic activity">
    <reaction evidence="9">
        <text>sn-glycerol 3-phosphate + NADP(+) = dihydroxyacetone phosphate + NADPH + H(+)</text>
        <dbReference type="Rhea" id="RHEA:11096"/>
        <dbReference type="ChEBI" id="CHEBI:15378"/>
        <dbReference type="ChEBI" id="CHEBI:57597"/>
        <dbReference type="ChEBI" id="CHEBI:57642"/>
        <dbReference type="ChEBI" id="CHEBI:57783"/>
        <dbReference type="ChEBI" id="CHEBI:58349"/>
        <dbReference type="EC" id="1.1.1.94"/>
    </reaction>
    <physiologicalReaction direction="right-to-left" evidence="9">
        <dbReference type="Rhea" id="RHEA:11098"/>
    </physiologicalReaction>
</comment>
<feature type="binding site" evidence="13">
    <location>
        <position position="136"/>
    </location>
    <ligand>
        <name>sn-glycerol 3-phosphate</name>
        <dbReference type="ChEBI" id="CHEBI:57597"/>
    </ligand>
</feature>
<feature type="binding site" evidence="13">
    <location>
        <position position="140"/>
    </location>
    <ligand>
        <name>NADPH</name>
        <dbReference type="ChEBI" id="CHEBI:57783"/>
    </ligand>
</feature>
<gene>
    <name evidence="13" type="primary">gpsA</name>
    <name evidence="20" type="ORF">Dthio_PD2000</name>
</gene>
<keyword evidence="13" id="KW-0547">Nucleotide-binding</keyword>
<keyword evidence="2 13" id="KW-0444">Lipid biosynthesis</keyword>
<dbReference type="UniPathway" id="UPA00940"/>
<evidence type="ECO:0000256" key="2">
    <source>
        <dbReference type="ARBA" id="ARBA00022516"/>
    </source>
</evidence>
<feature type="active site" description="Proton acceptor" evidence="13 14">
    <location>
        <position position="191"/>
    </location>
</feature>
<feature type="binding site" evidence="13">
    <location>
        <position position="244"/>
    </location>
    <ligand>
        <name>sn-glycerol 3-phosphate</name>
        <dbReference type="ChEBI" id="CHEBI:57597"/>
    </ligand>
</feature>
<feature type="domain" description="Glycerol-3-phosphate dehydrogenase NAD-dependent C-terminal" evidence="19">
    <location>
        <begin position="180"/>
        <end position="320"/>
    </location>
</feature>
<feature type="binding site" evidence="16">
    <location>
        <position position="140"/>
    </location>
    <ligand>
        <name>NAD(+)</name>
        <dbReference type="ChEBI" id="CHEBI:57540"/>
    </ligand>
</feature>
<dbReference type="GO" id="GO:0006650">
    <property type="term" value="P:glycerophospholipid metabolic process"/>
    <property type="evidence" value="ECO:0007669"/>
    <property type="project" value="UniProtKB-UniRule"/>
</dbReference>
<evidence type="ECO:0000256" key="12">
    <source>
        <dbReference type="ARBA" id="ARBA00080511"/>
    </source>
</evidence>
<accession>D6SPF2</accession>
<dbReference type="InterPro" id="IPR006168">
    <property type="entry name" value="G3P_DH_NAD-dep"/>
</dbReference>
<evidence type="ECO:0000256" key="7">
    <source>
        <dbReference type="ARBA" id="ARBA00023209"/>
    </source>
</evidence>
<reference evidence="20" key="1">
    <citation type="submission" date="2010-05" db="EMBL/GenBank/DDBJ databases">
        <title>The draft genome of Desulfonatronospira thiodismutans ASO3-1.</title>
        <authorList>
            <consortium name="US DOE Joint Genome Institute (JGI-PGF)"/>
            <person name="Lucas S."/>
            <person name="Copeland A."/>
            <person name="Lapidus A."/>
            <person name="Cheng J.-F."/>
            <person name="Bruce D."/>
            <person name="Goodwin L."/>
            <person name="Pitluck S."/>
            <person name="Chertkov O."/>
            <person name="Brettin T."/>
            <person name="Detter J.C."/>
            <person name="Han C."/>
            <person name="Land M.L."/>
            <person name="Hauser L."/>
            <person name="Kyrpides N."/>
            <person name="Mikhailova N."/>
            <person name="Muyzer G."/>
            <person name="Woyke T."/>
        </authorList>
    </citation>
    <scope>NUCLEOTIDE SEQUENCE [LARGE SCALE GENOMIC DNA]</scope>
    <source>
        <strain evidence="20">ASO3-1</strain>
    </source>
</reference>
<evidence type="ECO:0000256" key="17">
    <source>
        <dbReference type="RuleBase" id="RU000437"/>
    </source>
</evidence>
<evidence type="ECO:0000256" key="6">
    <source>
        <dbReference type="ARBA" id="ARBA00023098"/>
    </source>
</evidence>
<evidence type="ECO:0000256" key="11">
    <source>
        <dbReference type="ARBA" id="ARBA00069372"/>
    </source>
</evidence>
<keyword evidence="7 13" id="KW-0594">Phospholipid biosynthesis</keyword>
<feature type="binding site" evidence="13">
    <location>
        <position position="256"/>
    </location>
    <ligand>
        <name>sn-glycerol 3-phosphate</name>
        <dbReference type="ChEBI" id="CHEBI:57597"/>
    </ligand>
</feature>
<dbReference type="InterPro" id="IPR006109">
    <property type="entry name" value="G3P_DH_NAD-dep_C"/>
</dbReference>
<evidence type="ECO:0000259" key="18">
    <source>
        <dbReference type="Pfam" id="PF01210"/>
    </source>
</evidence>
<dbReference type="PROSITE" id="PS00957">
    <property type="entry name" value="NAD_G3PDH"/>
    <property type="match status" value="1"/>
</dbReference>
<feature type="binding site" evidence="16">
    <location>
        <position position="83"/>
    </location>
    <ligand>
        <name>NAD(+)</name>
        <dbReference type="ChEBI" id="CHEBI:57540"/>
    </ligand>
</feature>
<dbReference type="Gene3D" id="3.40.50.720">
    <property type="entry name" value="NAD(P)-binding Rossmann-like Domain"/>
    <property type="match status" value="1"/>
</dbReference>
<proteinExistence type="inferred from homology"/>
<evidence type="ECO:0000256" key="4">
    <source>
        <dbReference type="ARBA" id="ARBA00023002"/>
    </source>
</evidence>
<feature type="binding site" evidence="13">
    <location>
        <position position="32"/>
    </location>
    <ligand>
        <name>NADPH</name>
        <dbReference type="ChEBI" id="CHEBI:57783"/>
    </ligand>
</feature>
<evidence type="ECO:0000256" key="1">
    <source>
        <dbReference type="ARBA" id="ARBA00011009"/>
    </source>
</evidence>
<comment type="caution">
    <text evidence="20">The sequence shown here is derived from an EMBL/GenBank/DDBJ whole genome shotgun (WGS) entry which is preliminary data.</text>
</comment>
<comment type="function">
    <text evidence="13">Catalyzes the reduction of the glycolytic intermediate dihydroxyacetone phosphate (DHAP) to sn-glycerol 3-phosphate (G3P), the key precursor for phospholipid synthesis.</text>
</comment>
<feature type="binding site" evidence="13">
    <location>
        <position position="279"/>
    </location>
    <ligand>
        <name>NADPH</name>
        <dbReference type="ChEBI" id="CHEBI:57783"/>
    </ligand>
</feature>
<dbReference type="NCBIfam" id="NF000942">
    <property type="entry name" value="PRK00094.1-4"/>
    <property type="match status" value="1"/>
</dbReference>
<name>D6SPF2_9BACT</name>
<evidence type="ECO:0000256" key="16">
    <source>
        <dbReference type="PIRSR" id="PIRSR000114-3"/>
    </source>
</evidence>
<evidence type="ECO:0000256" key="13">
    <source>
        <dbReference type="HAMAP-Rule" id="MF_00394"/>
    </source>
</evidence>
<dbReference type="PANTHER" id="PTHR11728:SF1">
    <property type="entry name" value="GLYCEROL-3-PHOSPHATE DEHYDROGENASE [NAD(+)] 2, CHLOROPLASTIC"/>
    <property type="match status" value="1"/>
</dbReference>
<dbReference type="HAMAP" id="MF_00394">
    <property type="entry name" value="NAD_Glyc3P_dehydrog"/>
    <property type="match status" value="1"/>
</dbReference>
<keyword evidence="4 13" id="KW-0560">Oxidoreductase</keyword>
<dbReference type="Pfam" id="PF01210">
    <property type="entry name" value="NAD_Gly3P_dh_N"/>
    <property type="match status" value="1"/>
</dbReference>
<dbReference type="eggNOG" id="COG0240">
    <property type="taxonomic scope" value="Bacteria"/>
</dbReference>
<feature type="binding site" evidence="13">
    <location>
        <position position="11"/>
    </location>
    <ligand>
        <name>NADPH</name>
        <dbReference type="ChEBI" id="CHEBI:57783"/>
    </ligand>
</feature>
<dbReference type="OrthoDB" id="9812273at2"/>
<feature type="binding site" evidence="13">
    <location>
        <position position="281"/>
    </location>
    <ligand>
        <name>NADPH</name>
        <dbReference type="ChEBI" id="CHEBI:57783"/>
    </ligand>
</feature>
<keyword evidence="13" id="KW-0963">Cytoplasm</keyword>
<keyword evidence="3 13" id="KW-0521">NADP</keyword>
<dbReference type="Proteomes" id="UP000005496">
    <property type="component" value="Unassembled WGS sequence"/>
</dbReference>
<protein>
    <recommendedName>
        <fullName evidence="11 13">Glycerol-3-phosphate dehydrogenase [NAD(P)+]</fullName>
        <ecNumber evidence="10 13">1.1.1.94</ecNumber>
    </recommendedName>
    <alternativeName>
        <fullName evidence="13">NAD(P)(+)-dependent glycerol-3-phosphate dehydrogenase</fullName>
    </alternativeName>
    <alternativeName>
        <fullName evidence="12 13">NAD(P)H-dependent dihydroxyacetone-phosphate reductase</fullName>
    </alternativeName>
</protein>
<dbReference type="InterPro" id="IPR011128">
    <property type="entry name" value="G3P_DH_NAD-dep_N"/>
</dbReference>
<keyword evidence="21" id="KW-1185">Reference proteome</keyword>
<evidence type="ECO:0000313" key="21">
    <source>
        <dbReference type="Proteomes" id="UP000005496"/>
    </source>
</evidence>
<comment type="caution">
    <text evidence="13">Lacks conserved residue(s) required for the propagation of feature annotation.</text>
</comment>
<evidence type="ECO:0000256" key="15">
    <source>
        <dbReference type="PIRSR" id="PIRSR000114-2"/>
    </source>
</evidence>
<dbReference type="PIRSF" id="PIRSF000114">
    <property type="entry name" value="Glycerol-3-P_dh"/>
    <property type="match status" value="1"/>
</dbReference>
<dbReference type="EMBL" id="ACJN02000002">
    <property type="protein sequence ID" value="EFI34628.1"/>
    <property type="molecule type" value="Genomic_DNA"/>
</dbReference>
<keyword evidence="6 13" id="KW-0443">Lipid metabolism</keyword>
<evidence type="ECO:0000256" key="8">
    <source>
        <dbReference type="ARBA" id="ARBA00023264"/>
    </source>
</evidence>
<feature type="binding site" evidence="13">
    <location>
        <position position="12"/>
    </location>
    <ligand>
        <name>NADPH</name>
        <dbReference type="ChEBI" id="CHEBI:57783"/>
    </ligand>
</feature>
<feature type="binding site" evidence="15">
    <location>
        <position position="106"/>
    </location>
    <ligand>
        <name>substrate</name>
    </ligand>
</feature>
<comment type="pathway">
    <text evidence="13">Membrane lipid metabolism; glycerophospholipid metabolism.</text>
</comment>
<feature type="binding site" evidence="16">
    <location>
        <position position="255"/>
    </location>
    <ligand>
        <name>NAD(+)</name>
        <dbReference type="ChEBI" id="CHEBI:57540"/>
    </ligand>
</feature>
<keyword evidence="5 13" id="KW-0520">NAD</keyword>
<dbReference type="AlphaFoldDB" id="D6SPF2"/>
<dbReference type="EC" id="1.1.1.94" evidence="10 13"/>
<dbReference type="GO" id="GO:0141152">
    <property type="term" value="F:glycerol-3-phosphate dehydrogenase (NAD+) activity"/>
    <property type="evidence" value="ECO:0007669"/>
    <property type="project" value="RHEA"/>
</dbReference>
<keyword evidence="8 13" id="KW-1208">Phospholipid metabolism</keyword>